<dbReference type="GO" id="GO:0005783">
    <property type="term" value="C:endoplasmic reticulum"/>
    <property type="evidence" value="ECO:0007669"/>
    <property type="project" value="TreeGrafter"/>
</dbReference>
<organism evidence="3 4">
    <name type="scientific">Cyanidioschyzon merolae (strain NIES-3377 / 10D)</name>
    <name type="common">Unicellular red alga</name>
    <dbReference type="NCBI Taxonomy" id="280699"/>
    <lineage>
        <taxon>Eukaryota</taxon>
        <taxon>Rhodophyta</taxon>
        <taxon>Bangiophyceae</taxon>
        <taxon>Cyanidiales</taxon>
        <taxon>Cyanidiaceae</taxon>
        <taxon>Cyanidioschyzon</taxon>
    </lineage>
</organism>
<proteinExistence type="predicted"/>
<feature type="coiled-coil region" evidence="1">
    <location>
        <begin position="85"/>
        <end position="126"/>
    </location>
</feature>
<reference evidence="3 4" key="1">
    <citation type="journal article" date="2004" name="Nature">
        <title>Genome sequence of the ultrasmall unicellular red alga Cyanidioschyzon merolae 10D.</title>
        <authorList>
            <person name="Matsuzaki M."/>
            <person name="Misumi O."/>
            <person name="Shin-i T."/>
            <person name="Maruyama S."/>
            <person name="Takahara M."/>
            <person name="Miyagishima S."/>
            <person name="Mori T."/>
            <person name="Nishida K."/>
            <person name="Yagisawa F."/>
            <person name="Nishida K."/>
            <person name="Yoshida Y."/>
            <person name="Nishimura Y."/>
            <person name="Nakao S."/>
            <person name="Kobayashi T."/>
            <person name="Momoyama Y."/>
            <person name="Higashiyama T."/>
            <person name="Minoda A."/>
            <person name="Sano M."/>
            <person name="Nomoto H."/>
            <person name="Oishi K."/>
            <person name="Hayashi H."/>
            <person name="Ohta F."/>
            <person name="Nishizaka S."/>
            <person name="Haga S."/>
            <person name="Miura S."/>
            <person name="Morishita T."/>
            <person name="Kabeya Y."/>
            <person name="Terasawa K."/>
            <person name="Suzuki Y."/>
            <person name="Ishii Y."/>
            <person name="Asakawa S."/>
            <person name="Takano H."/>
            <person name="Ohta N."/>
            <person name="Kuroiwa H."/>
            <person name="Tanaka K."/>
            <person name="Shimizu N."/>
            <person name="Sugano S."/>
            <person name="Sato N."/>
            <person name="Nozaki H."/>
            <person name="Ogasawara N."/>
            <person name="Kohara Y."/>
            <person name="Kuroiwa T."/>
        </authorList>
    </citation>
    <scope>NUCLEOTIDE SEQUENCE [LARGE SCALE GENOMIC DNA]</scope>
    <source>
        <strain evidence="3 4">10D</strain>
    </source>
</reference>
<dbReference type="PANTHER" id="PTHR31027:SF2">
    <property type="entry name" value="LEBERCILIN DOMAIN-CONTAINING PROTEIN"/>
    <property type="match status" value="1"/>
</dbReference>
<dbReference type="HOGENOM" id="CLU_394514_0_0_1"/>
<feature type="coiled-coil region" evidence="1">
    <location>
        <begin position="189"/>
        <end position="258"/>
    </location>
</feature>
<dbReference type="Proteomes" id="UP000007014">
    <property type="component" value="Chromosome 1"/>
</dbReference>
<feature type="region of interest" description="Disordered" evidence="2">
    <location>
        <begin position="677"/>
        <end position="699"/>
    </location>
</feature>
<accession>M1V3H6</accession>
<feature type="region of interest" description="Disordered" evidence="2">
    <location>
        <begin position="27"/>
        <end position="53"/>
    </location>
</feature>
<dbReference type="GeneID" id="16992080"/>
<dbReference type="Gramene" id="CMA031CT">
    <property type="protein sequence ID" value="CMA031CT"/>
    <property type="gene ID" value="CMA031C"/>
</dbReference>
<dbReference type="AlphaFoldDB" id="M1V3H6"/>
<dbReference type="KEGG" id="cme:CYME_CMA031C"/>
<evidence type="ECO:0000256" key="1">
    <source>
        <dbReference type="SAM" id="Coils"/>
    </source>
</evidence>
<keyword evidence="4" id="KW-1185">Reference proteome</keyword>
<feature type="compositionally biased region" description="Basic and acidic residues" evidence="2">
    <location>
        <begin position="571"/>
        <end position="588"/>
    </location>
</feature>
<reference evidence="3 4" key="2">
    <citation type="journal article" date="2007" name="BMC Biol.">
        <title>A 100%-complete sequence reveals unusually simple genomic features in the hot-spring red alga Cyanidioschyzon merolae.</title>
        <authorList>
            <person name="Nozaki H."/>
            <person name="Takano H."/>
            <person name="Misumi O."/>
            <person name="Terasawa K."/>
            <person name="Matsuzaki M."/>
            <person name="Maruyama S."/>
            <person name="Nishida K."/>
            <person name="Yagisawa F."/>
            <person name="Yoshida Y."/>
            <person name="Fujiwara T."/>
            <person name="Takio S."/>
            <person name="Tamura K."/>
            <person name="Chung S.J."/>
            <person name="Nakamura S."/>
            <person name="Kuroiwa H."/>
            <person name="Tanaka K."/>
            <person name="Sato N."/>
            <person name="Kuroiwa T."/>
        </authorList>
    </citation>
    <scope>NUCLEOTIDE SEQUENCE [LARGE SCALE GENOMIC DNA]</scope>
    <source>
        <strain evidence="3 4">10D</strain>
    </source>
</reference>
<dbReference type="EMBL" id="AP006483">
    <property type="protein sequence ID" value="BAM78750.1"/>
    <property type="molecule type" value="Genomic_DNA"/>
</dbReference>
<dbReference type="OMA" id="AHWKEDQ"/>
<sequence length="699" mass="77466">MMEPSEWPSAPIIGAENAKTAALTSVPDATPAAGSRGELLQEGTSHTRVKRYPRPSIDEIKKLEAEKLSEVDRIRQELSKSAKSRQQVRAIRERYQAELQSAKAAFQEAQQRWRELLDRKRAVQERLRESTSASGPKTSAPAVTRKYRSVAEVDARIAELEGAQAHSTLSLSDEKRLISELTYLRIHAREEARRAEIEHESRREQVEKLRLAREELEAQRRELDDALNKARTDLDRQRDQLDELRKRIDRQVEEVEAAAGPVNRESLHARMAALRQEIQSAWDSFRESDRQWKENERLWWEQERQARQERREAEAARRREQWKQRELARLREEPVDPYIEQKHSCDLVLRALQSMLPEDDAIQAEIRALLPSPSPTTVAHAISSANASSEAAAVDTEVRKAHDAADQLRGNVASLAGFRPVGKVAADRDGVDELYARKPNKTRGMPSQRDASKHAVAQRTGPARRQTNALNFAAEVIFAFHKCGVQVPAAMAEVAACAAQAVAAKKAWQEKSQVFLENERSRRLARIQALENDLDIAEDDASATSSHPASTETSTELGGVLKSPPVYSADTEPHSVVKGETLHREHAPVPKLVPSGSQTTPPDTNAEASDASVRKAFPADDDPGHAQVASTRQALNDDDFLALRTADGNVVTAPSGPVVQGVWASRASTSLIGYSKAAGGDPLQQVASSTSWPDALHTD</sequence>
<feature type="region of interest" description="Disordered" evidence="2">
    <location>
        <begin position="438"/>
        <end position="463"/>
    </location>
</feature>
<evidence type="ECO:0000313" key="4">
    <source>
        <dbReference type="Proteomes" id="UP000007014"/>
    </source>
</evidence>
<dbReference type="OrthoDB" id="2195113at2759"/>
<name>M1V3H6_CYAM1</name>
<dbReference type="InterPro" id="IPR039604">
    <property type="entry name" value="Bfr1"/>
</dbReference>
<feature type="region of interest" description="Disordered" evidence="2">
    <location>
        <begin position="539"/>
        <end position="626"/>
    </location>
</feature>
<dbReference type="PANTHER" id="PTHR31027">
    <property type="entry name" value="NUCLEAR SEGREGATION PROTEIN BFR1"/>
    <property type="match status" value="1"/>
</dbReference>
<dbReference type="GO" id="GO:0003729">
    <property type="term" value="F:mRNA binding"/>
    <property type="evidence" value="ECO:0007669"/>
    <property type="project" value="TreeGrafter"/>
</dbReference>
<feature type="compositionally biased region" description="Polar residues" evidence="2">
    <location>
        <begin position="542"/>
        <end position="556"/>
    </location>
</feature>
<gene>
    <name evidence="3" type="ORF">CYME_CMA031C</name>
</gene>
<keyword evidence="1" id="KW-0175">Coiled coil</keyword>
<dbReference type="GO" id="GO:1990904">
    <property type="term" value="C:ribonucleoprotein complex"/>
    <property type="evidence" value="ECO:0007669"/>
    <property type="project" value="TreeGrafter"/>
</dbReference>
<feature type="region of interest" description="Disordered" evidence="2">
    <location>
        <begin position="126"/>
        <end position="145"/>
    </location>
</feature>
<protein>
    <submittedName>
        <fullName evidence="3">Uncharacterized protein</fullName>
    </submittedName>
</protein>
<feature type="compositionally biased region" description="Polar residues" evidence="2">
    <location>
        <begin position="595"/>
        <end position="607"/>
    </location>
</feature>
<evidence type="ECO:0000313" key="3">
    <source>
        <dbReference type="EMBL" id="BAM78750.1"/>
    </source>
</evidence>
<dbReference type="RefSeq" id="XP_005535036.1">
    <property type="nucleotide sequence ID" value="XM_005534979.1"/>
</dbReference>
<evidence type="ECO:0000256" key="2">
    <source>
        <dbReference type="SAM" id="MobiDB-lite"/>
    </source>
</evidence>
<dbReference type="GO" id="GO:0042175">
    <property type="term" value="C:nuclear outer membrane-endoplasmic reticulum membrane network"/>
    <property type="evidence" value="ECO:0007669"/>
    <property type="project" value="TreeGrafter"/>
</dbReference>
<dbReference type="GO" id="GO:0008298">
    <property type="term" value="P:intracellular mRNA localization"/>
    <property type="evidence" value="ECO:0007669"/>
    <property type="project" value="TreeGrafter"/>
</dbReference>